<proteinExistence type="inferred from homology"/>
<dbReference type="AlphaFoldDB" id="A0A1B7TBC9"/>
<dbReference type="InterPro" id="IPR019156">
    <property type="entry name" value="Ataxin-10_domain"/>
</dbReference>
<keyword evidence="3" id="KW-0131">Cell cycle</keyword>
<keyword evidence="2" id="KW-0132">Cell division</keyword>
<dbReference type="InterPro" id="IPR051374">
    <property type="entry name" value="Ataxin-10/CTR86_families"/>
</dbReference>
<dbReference type="Pfam" id="PF09759">
    <property type="entry name" value="Atx10homo_assoc"/>
    <property type="match status" value="1"/>
</dbReference>
<accession>A0A1B7TBC9</accession>
<keyword evidence="8" id="KW-1185">Reference proteome</keyword>
<dbReference type="GO" id="GO:0005829">
    <property type="term" value="C:cytosol"/>
    <property type="evidence" value="ECO:0007669"/>
    <property type="project" value="TreeGrafter"/>
</dbReference>
<name>A0A1B7TBC9_9ASCO</name>
<feature type="domain" description="Ataxin-10" evidence="6">
    <location>
        <begin position="491"/>
        <end position="575"/>
    </location>
</feature>
<dbReference type="EMBL" id="LXPE01000026">
    <property type="protein sequence ID" value="OBA26042.1"/>
    <property type="molecule type" value="Genomic_DNA"/>
</dbReference>
<reference evidence="8" key="1">
    <citation type="journal article" date="2016" name="Proc. Natl. Acad. Sci. U.S.A.">
        <title>Comparative genomics of biotechnologically important yeasts.</title>
        <authorList>
            <person name="Riley R."/>
            <person name="Haridas S."/>
            <person name="Wolfe K.H."/>
            <person name="Lopes M.R."/>
            <person name="Hittinger C.T."/>
            <person name="Goeker M."/>
            <person name="Salamov A.A."/>
            <person name="Wisecaver J.H."/>
            <person name="Long T.M."/>
            <person name="Calvey C.H."/>
            <person name="Aerts A.L."/>
            <person name="Barry K.W."/>
            <person name="Choi C."/>
            <person name="Clum A."/>
            <person name="Coughlan A.Y."/>
            <person name="Deshpande S."/>
            <person name="Douglass A.P."/>
            <person name="Hanson S.J."/>
            <person name="Klenk H.-P."/>
            <person name="LaButti K.M."/>
            <person name="Lapidus A."/>
            <person name="Lindquist E.A."/>
            <person name="Lipzen A.M."/>
            <person name="Meier-Kolthoff J.P."/>
            <person name="Ohm R.A."/>
            <person name="Otillar R.P."/>
            <person name="Pangilinan J.L."/>
            <person name="Peng Y."/>
            <person name="Rokas A."/>
            <person name="Rosa C.A."/>
            <person name="Scheuner C."/>
            <person name="Sibirny A.A."/>
            <person name="Slot J.C."/>
            <person name="Stielow J.B."/>
            <person name="Sun H."/>
            <person name="Kurtzman C.P."/>
            <person name="Blackwell M."/>
            <person name="Grigoriev I.V."/>
            <person name="Jeffries T.W."/>
        </authorList>
    </citation>
    <scope>NUCLEOTIDE SEQUENCE [LARGE SCALE GENOMIC DNA]</scope>
    <source>
        <strain evidence="8">NRRL Y-1626</strain>
    </source>
</reference>
<gene>
    <name evidence="7" type="ORF">HANVADRAFT_90140</name>
</gene>
<evidence type="ECO:0000256" key="3">
    <source>
        <dbReference type="ARBA" id="ARBA00023306"/>
    </source>
</evidence>
<evidence type="ECO:0000313" key="8">
    <source>
        <dbReference type="Proteomes" id="UP000092321"/>
    </source>
</evidence>
<evidence type="ECO:0000259" key="6">
    <source>
        <dbReference type="Pfam" id="PF09759"/>
    </source>
</evidence>
<comment type="caution">
    <text evidence="7">The sequence shown here is derived from an EMBL/GenBank/DDBJ whole genome shotgun (WGS) entry which is preliminary data.</text>
</comment>
<evidence type="ECO:0000256" key="1">
    <source>
        <dbReference type="ARBA" id="ARBA00008384"/>
    </source>
</evidence>
<evidence type="ECO:0000313" key="7">
    <source>
        <dbReference type="EMBL" id="OBA26042.1"/>
    </source>
</evidence>
<comment type="function">
    <text evidence="4">May play a role in the regulation of cytokinesis.</text>
</comment>
<evidence type="ECO:0000256" key="5">
    <source>
        <dbReference type="ARBA" id="ARBA00044801"/>
    </source>
</evidence>
<dbReference type="PANTHER" id="PTHR13255">
    <property type="entry name" value="ATAXIN-10"/>
    <property type="match status" value="1"/>
</dbReference>
<dbReference type="Proteomes" id="UP000092321">
    <property type="component" value="Unassembled WGS sequence"/>
</dbReference>
<evidence type="ECO:0000256" key="2">
    <source>
        <dbReference type="ARBA" id="ARBA00022618"/>
    </source>
</evidence>
<dbReference type="OrthoDB" id="379794at2759"/>
<evidence type="ECO:0000256" key="4">
    <source>
        <dbReference type="ARBA" id="ARBA00044746"/>
    </source>
</evidence>
<organism evidence="7 8">
    <name type="scientific">Hanseniaspora valbyensis NRRL Y-1626</name>
    <dbReference type="NCBI Taxonomy" id="766949"/>
    <lineage>
        <taxon>Eukaryota</taxon>
        <taxon>Fungi</taxon>
        <taxon>Dikarya</taxon>
        <taxon>Ascomycota</taxon>
        <taxon>Saccharomycotina</taxon>
        <taxon>Saccharomycetes</taxon>
        <taxon>Saccharomycodales</taxon>
        <taxon>Saccharomycodaceae</taxon>
        <taxon>Hanseniaspora</taxon>
    </lineage>
</organism>
<comment type="similarity">
    <text evidence="1">Belongs to the ataxin-10 family.</text>
</comment>
<dbReference type="GO" id="GO:0051301">
    <property type="term" value="P:cell division"/>
    <property type="evidence" value="ECO:0007669"/>
    <property type="project" value="UniProtKB-KW"/>
</dbReference>
<dbReference type="PANTHER" id="PTHR13255:SF0">
    <property type="entry name" value="ATAXIN-10"/>
    <property type="match status" value="1"/>
</dbReference>
<protein>
    <recommendedName>
        <fullName evidence="5">Ataxin-10 homolog</fullName>
    </recommendedName>
</protein>
<sequence length="589" mass="69156">MSTFKVSEINDIFEKFEDLITTDFNFNDESFVATLSEIVTLISRDDDLKQLTFENTKWFNLLNAIFSVTPHFQQENNIVSDVYLRLIRGIFLLCRNILTVKQLNTVINNQFNLYDLHMEIIRFYKSIAIKNMRLTLNNITLELLANLTTLLPVYKLGDTLNLNLGLDIDTSMTADTLDLIDTLTIFIENNKFLKNNNFSLLLYFNNLANKNDNFIQYSLRSLKFKKIILEDFFITEELNQSFYDSLVNIQSEKKENIEELLNAKDLISLKILKKLLIHESVPTYLNSLIKTGFDNNDLHVKTILSIWIKMATILLCSINKYDSFELTNIMIWVFMFFKEFCSEVILFFKEYKIKDISVEIIDAKLVPHLDFLYEDLVNILDIISHLIQFEHCQKFLIYYKGVEQLSKLLQTLQINCFKLSVYIDGKDGNTLKFNDNLKKNENYKTWEKLLDTKENKIKSLNFPHCKSLIIEIFNKLLIVEKEDKETLDKINKLQEQLRELGVLEITLSNCGIDDNEPFIKERCIMFLKHLLYRNSKNQDLVAKLEQRKEVDTVSETLLEDIGYEVDINDSGKIGLKKKTMMNQPNNYYI</sequence>